<evidence type="ECO:0000256" key="1">
    <source>
        <dbReference type="SAM" id="MobiDB-lite"/>
    </source>
</evidence>
<sequence length="99" mass="11109">MARKTISIRDKRAEADAAEAQEAAAPKKAKKAPAKRKSRAKAAAEVRLKAFWGVFNQQLKRIALYDYSQKKEAEKKAQELTEKGKSPHFVQPVKEAITE</sequence>
<proteinExistence type="predicted"/>
<dbReference type="KEGG" id="pnd:Pla175_00580"/>
<dbReference type="AlphaFoldDB" id="A0A518D5G0"/>
<dbReference type="Proteomes" id="UP000317429">
    <property type="component" value="Chromosome"/>
</dbReference>
<keyword evidence="3" id="KW-1185">Reference proteome</keyword>
<reference evidence="2 3" key="1">
    <citation type="submission" date="2019-02" db="EMBL/GenBank/DDBJ databases">
        <title>Deep-cultivation of Planctomycetes and their phenomic and genomic characterization uncovers novel biology.</title>
        <authorList>
            <person name="Wiegand S."/>
            <person name="Jogler M."/>
            <person name="Boedeker C."/>
            <person name="Pinto D."/>
            <person name="Vollmers J."/>
            <person name="Rivas-Marin E."/>
            <person name="Kohn T."/>
            <person name="Peeters S.H."/>
            <person name="Heuer A."/>
            <person name="Rast P."/>
            <person name="Oberbeckmann S."/>
            <person name="Bunk B."/>
            <person name="Jeske O."/>
            <person name="Meyerdierks A."/>
            <person name="Storesund J.E."/>
            <person name="Kallscheuer N."/>
            <person name="Luecker S."/>
            <person name="Lage O.M."/>
            <person name="Pohl T."/>
            <person name="Merkel B.J."/>
            <person name="Hornburger P."/>
            <person name="Mueller R.-W."/>
            <person name="Bruemmer F."/>
            <person name="Labrenz M."/>
            <person name="Spormann A.M."/>
            <person name="Op den Camp H."/>
            <person name="Overmann J."/>
            <person name="Amann R."/>
            <person name="Jetten M.S.M."/>
            <person name="Mascher T."/>
            <person name="Medema M.H."/>
            <person name="Devos D.P."/>
            <person name="Kaster A.-K."/>
            <person name="Ovreas L."/>
            <person name="Rohde M."/>
            <person name="Galperin M.Y."/>
            <person name="Jogler C."/>
        </authorList>
    </citation>
    <scope>NUCLEOTIDE SEQUENCE [LARGE SCALE GENOMIC DNA]</scope>
    <source>
        <strain evidence="2 3">Pla175</strain>
    </source>
</reference>
<gene>
    <name evidence="2" type="ORF">Pla175_00580</name>
</gene>
<name>A0A518D5G0_9BACT</name>
<organism evidence="2 3">
    <name type="scientific">Pirellulimonas nuda</name>
    <dbReference type="NCBI Taxonomy" id="2528009"/>
    <lineage>
        <taxon>Bacteria</taxon>
        <taxon>Pseudomonadati</taxon>
        <taxon>Planctomycetota</taxon>
        <taxon>Planctomycetia</taxon>
        <taxon>Pirellulales</taxon>
        <taxon>Lacipirellulaceae</taxon>
        <taxon>Pirellulimonas</taxon>
    </lineage>
</organism>
<dbReference type="RefSeq" id="WP_145280178.1">
    <property type="nucleotide sequence ID" value="NZ_CP036291.1"/>
</dbReference>
<feature type="region of interest" description="Disordered" evidence="1">
    <location>
        <begin position="79"/>
        <end position="99"/>
    </location>
</feature>
<accession>A0A518D5G0</accession>
<evidence type="ECO:0000313" key="3">
    <source>
        <dbReference type="Proteomes" id="UP000317429"/>
    </source>
</evidence>
<dbReference type="EMBL" id="CP036291">
    <property type="protein sequence ID" value="QDU86708.1"/>
    <property type="molecule type" value="Genomic_DNA"/>
</dbReference>
<feature type="compositionally biased region" description="Basic residues" evidence="1">
    <location>
        <begin position="27"/>
        <end position="38"/>
    </location>
</feature>
<feature type="region of interest" description="Disordered" evidence="1">
    <location>
        <begin position="1"/>
        <end position="38"/>
    </location>
</feature>
<evidence type="ECO:0000313" key="2">
    <source>
        <dbReference type="EMBL" id="QDU86708.1"/>
    </source>
</evidence>
<protein>
    <submittedName>
        <fullName evidence="2">Uncharacterized protein</fullName>
    </submittedName>
</protein>